<evidence type="ECO:0000313" key="2">
    <source>
        <dbReference type="Proteomes" id="UP000564385"/>
    </source>
</evidence>
<proteinExistence type="predicted"/>
<dbReference type="Proteomes" id="UP000564385">
    <property type="component" value="Unassembled WGS sequence"/>
</dbReference>
<accession>A0A852VHA6</accession>
<dbReference type="GO" id="GO:0030246">
    <property type="term" value="F:carbohydrate binding"/>
    <property type="evidence" value="ECO:0007669"/>
    <property type="project" value="InterPro"/>
</dbReference>
<dbReference type="InterPro" id="IPR014718">
    <property type="entry name" value="GH-type_carb-bd"/>
</dbReference>
<dbReference type="EMBL" id="JACCCU010000001">
    <property type="protein sequence ID" value="NYF88912.1"/>
    <property type="molecule type" value="Genomic_DNA"/>
</dbReference>
<dbReference type="InterPro" id="IPR011013">
    <property type="entry name" value="Gal_mutarotase_sf_dom"/>
</dbReference>
<dbReference type="GO" id="GO:0005975">
    <property type="term" value="P:carbohydrate metabolic process"/>
    <property type="evidence" value="ECO:0007669"/>
    <property type="project" value="InterPro"/>
</dbReference>
<dbReference type="Gene3D" id="2.70.98.10">
    <property type="match status" value="1"/>
</dbReference>
<evidence type="ECO:0000313" key="1">
    <source>
        <dbReference type="EMBL" id="NYF88912.1"/>
    </source>
</evidence>
<protein>
    <recommendedName>
        <fullName evidence="3">Galactose mutarotase-like enzyme</fullName>
    </recommendedName>
</protein>
<dbReference type="AlphaFoldDB" id="A0A852VHA6"/>
<evidence type="ECO:0008006" key="3">
    <source>
        <dbReference type="Google" id="ProtNLM"/>
    </source>
</evidence>
<dbReference type="SUPFAM" id="SSF74650">
    <property type="entry name" value="Galactose mutarotase-like"/>
    <property type="match status" value="1"/>
</dbReference>
<sequence>MNTDNDRIVLENGPIKVVLLPGSGGRIESLQGAGFEFLLQSVDSGPRNPYERMTPGISFQDGACSGIDECLPTVARSGIGIPDLEVPDHGDFWAIPWTLQEPATAHSVTITADGTSRPLRFTKRLEVYPTSLRIDYVVQNLGSQPVEYLYACHPLLSIDVGDRIVLPKSVSSLRVESSARNRLGNQGDSISWPITHDASGPIDLSVTLPSIANTADMLYTGPLAYGRCGLFRSAVGRGVVLHFDHAQLPYLGLWLCYGGWPDDSERRQFAIALEPTVAARGSLENAIRDKVAPVLEANQTRSWTIEFLIAGLTEVISEETFVRGIESGVASPVRLSDLVSKT</sequence>
<comment type="caution">
    <text evidence="1">The sequence shown here is derived from an EMBL/GenBank/DDBJ whole genome shotgun (WGS) entry which is preliminary data.</text>
</comment>
<gene>
    <name evidence="1" type="ORF">HDF08_000979</name>
</gene>
<dbReference type="GO" id="GO:0003824">
    <property type="term" value="F:catalytic activity"/>
    <property type="evidence" value="ECO:0007669"/>
    <property type="project" value="InterPro"/>
</dbReference>
<reference evidence="1 2" key="1">
    <citation type="submission" date="2020-07" db="EMBL/GenBank/DDBJ databases">
        <title>Genomic Encyclopedia of Type Strains, Phase IV (KMG-V): Genome sequencing to study the core and pangenomes of soil and plant-associated prokaryotes.</title>
        <authorList>
            <person name="Whitman W."/>
        </authorList>
    </citation>
    <scope>NUCLEOTIDE SEQUENCE [LARGE SCALE GENOMIC DNA]</scope>
    <source>
        <strain evidence="1 2">M8UP22</strain>
    </source>
</reference>
<organism evidence="1 2">
    <name type="scientific">Tunturiibacter lichenicola</name>
    <dbReference type="NCBI Taxonomy" id="2051959"/>
    <lineage>
        <taxon>Bacteria</taxon>
        <taxon>Pseudomonadati</taxon>
        <taxon>Acidobacteriota</taxon>
        <taxon>Terriglobia</taxon>
        <taxon>Terriglobales</taxon>
        <taxon>Acidobacteriaceae</taxon>
        <taxon>Tunturiibacter</taxon>
    </lineage>
</organism>
<name>A0A852VHA6_9BACT</name>